<dbReference type="RefSeq" id="WP_165399814.1">
    <property type="nucleotide sequence ID" value="NZ_SGWX01000001.1"/>
</dbReference>
<keyword evidence="4" id="KW-0472">Membrane</keyword>
<feature type="compositionally biased region" description="Pro residues" evidence="3">
    <location>
        <begin position="283"/>
        <end position="311"/>
    </location>
</feature>
<keyword evidence="1" id="KW-0378">Hydrolase</keyword>
<feature type="region of interest" description="Disordered" evidence="3">
    <location>
        <begin position="368"/>
        <end position="404"/>
    </location>
</feature>
<dbReference type="Gene3D" id="2.40.260.10">
    <property type="entry name" value="Sortase"/>
    <property type="match status" value="1"/>
</dbReference>
<dbReference type="GO" id="GO:0016787">
    <property type="term" value="F:hydrolase activity"/>
    <property type="evidence" value="ECO:0007669"/>
    <property type="project" value="UniProtKB-KW"/>
</dbReference>
<evidence type="ECO:0000313" key="6">
    <source>
        <dbReference type="Proteomes" id="UP000293852"/>
    </source>
</evidence>
<gene>
    <name evidence="5" type="ORF">EV386_0552</name>
</gene>
<feature type="active site" description="Proton donor/acceptor" evidence="2">
    <location>
        <position position="143"/>
    </location>
</feature>
<dbReference type="EMBL" id="SGWX01000001">
    <property type="protein sequence ID" value="RZS60300.1"/>
    <property type="molecule type" value="Genomic_DNA"/>
</dbReference>
<keyword evidence="4" id="KW-0812">Transmembrane</keyword>
<feature type="transmembrane region" description="Helical" evidence="4">
    <location>
        <begin position="243"/>
        <end position="261"/>
    </location>
</feature>
<keyword evidence="6" id="KW-1185">Reference proteome</keyword>
<dbReference type="InterPro" id="IPR042002">
    <property type="entry name" value="Sortase_C"/>
</dbReference>
<feature type="compositionally biased region" description="Low complexity" evidence="3">
    <location>
        <begin position="383"/>
        <end position="404"/>
    </location>
</feature>
<dbReference type="InterPro" id="IPR023365">
    <property type="entry name" value="Sortase_dom-sf"/>
</dbReference>
<keyword evidence="4" id="KW-1133">Transmembrane helix</keyword>
<evidence type="ECO:0000256" key="4">
    <source>
        <dbReference type="SAM" id="Phobius"/>
    </source>
</evidence>
<evidence type="ECO:0000256" key="1">
    <source>
        <dbReference type="ARBA" id="ARBA00022801"/>
    </source>
</evidence>
<dbReference type="CDD" id="cd05827">
    <property type="entry name" value="Sortase_C"/>
    <property type="match status" value="1"/>
</dbReference>
<dbReference type="Pfam" id="PF04203">
    <property type="entry name" value="Sortase"/>
    <property type="match status" value="1"/>
</dbReference>
<organism evidence="5 6">
    <name type="scientific">Xylanimonas ulmi</name>
    <dbReference type="NCBI Taxonomy" id="228973"/>
    <lineage>
        <taxon>Bacteria</taxon>
        <taxon>Bacillati</taxon>
        <taxon>Actinomycetota</taxon>
        <taxon>Actinomycetes</taxon>
        <taxon>Micrococcales</taxon>
        <taxon>Promicromonosporaceae</taxon>
        <taxon>Xylanimonas</taxon>
    </lineage>
</organism>
<feature type="region of interest" description="Disordered" evidence="3">
    <location>
        <begin position="264"/>
        <end position="351"/>
    </location>
</feature>
<dbReference type="Proteomes" id="UP000293852">
    <property type="component" value="Unassembled WGS sequence"/>
</dbReference>
<evidence type="ECO:0000256" key="2">
    <source>
        <dbReference type="PIRSR" id="PIRSR605754-1"/>
    </source>
</evidence>
<feature type="active site" description="Acyl-thioester intermediate" evidence="2">
    <location>
        <position position="205"/>
    </location>
</feature>
<proteinExistence type="predicted"/>
<evidence type="ECO:0000313" key="5">
    <source>
        <dbReference type="EMBL" id="RZS60300.1"/>
    </source>
</evidence>
<dbReference type="NCBIfam" id="TIGR01076">
    <property type="entry name" value="sortase_fam"/>
    <property type="match status" value="1"/>
</dbReference>
<dbReference type="AlphaFoldDB" id="A0A4V2EXQ4"/>
<accession>A0A4V2EXQ4</accession>
<dbReference type="NCBIfam" id="NF033745">
    <property type="entry name" value="class_C_sortase"/>
    <property type="match status" value="1"/>
</dbReference>
<comment type="caution">
    <text evidence="5">The sequence shown here is derived from an EMBL/GenBank/DDBJ whole genome shotgun (WGS) entry which is preliminary data.</text>
</comment>
<dbReference type="SUPFAM" id="SSF63817">
    <property type="entry name" value="Sortase"/>
    <property type="match status" value="1"/>
</dbReference>
<name>A0A4V2EXQ4_9MICO</name>
<reference evidence="5 6" key="1">
    <citation type="submission" date="2019-02" db="EMBL/GenBank/DDBJ databases">
        <title>Sequencing the genomes of 1000 actinobacteria strains.</title>
        <authorList>
            <person name="Klenk H.-P."/>
        </authorList>
    </citation>
    <scope>NUCLEOTIDE SEQUENCE [LARGE SCALE GENOMIC DNA]</scope>
    <source>
        <strain evidence="5 6">DSM 16932</strain>
    </source>
</reference>
<evidence type="ECO:0000256" key="3">
    <source>
        <dbReference type="SAM" id="MobiDB-lite"/>
    </source>
</evidence>
<protein>
    <submittedName>
        <fullName evidence="5">LPXTG-site transpeptidase (Sortase) family protein</fullName>
    </submittedName>
</protein>
<dbReference type="InterPro" id="IPR005754">
    <property type="entry name" value="Sortase"/>
</dbReference>
<sequence>MLILAVLGVGVLQYPSAVSWFTAHVQASQVTGYSEEVDRLPLAVREAELSDAVEYNSHLPGSPLGDPYNPGPEANPSVEGVAQYFDTLASTSAMARLRIPTIGVDLPIYHGTGDEALSHGVGHMFGSSLPVGGAGTHAVLAAHSGLVNAKMFDDLHKLQTGDRFTVIVLGEILTYEVDQILVVTPNDTEALRAEAERDYITLVTCTPIGVNSHRVLVRGERIATNAAASGSLAVPEAGQRPGFPWWAVIIVGVPSAFALALRPRRSSRPPRQPAPHRVAQHTPAPPAPTQPPLAQPAPPQPAPMQTPPPRRPFGRHLPEQPAPAPLPAQPCGRHCATTEERRPQPRPARRAARVPLWRRVLRALRVGRRQCRHGASRQPPETLSSASRSLASHAASSSRESSHP</sequence>